<dbReference type="Gene3D" id="3.40.1410.10">
    <property type="entry name" value="Chorismate lyase-like"/>
    <property type="match status" value="1"/>
</dbReference>
<protein>
    <submittedName>
        <fullName evidence="4">Chorismate--pyruvate lyase</fullName>
        <ecNumber evidence="4">4.1.3.40</ecNumber>
    </submittedName>
</protein>
<dbReference type="EC" id="4.1.3.40" evidence="4"/>
<evidence type="ECO:0000256" key="3">
    <source>
        <dbReference type="ARBA" id="ARBA00023239"/>
    </source>
</evidence>
<accession>A0A063XX69</accession>
<dbReference type="InterPro" id="IPR007440">
    <property type="entry name" value="Chorismate--pyruvate_lyase"/>
</dbReference>
<sequence>MILASQGQFQVRLLRLSRDFPSRDEACVLGIPPHRRVLIREVELMGKNQVWVYARSVVPDATLSHCHQALHQLGNRSLGSLLFSDPRIRRGAIQVTHLRDGKEVYPARRSVFYLDTHPLLVTEVFLPVMASVPRR</sequence>
<dbReference type="GO" id="GO:0008813">
    <property type="term" value="F:chorismate lyase activity"/>
    <property type="evidence" value="ECO:0007669"/>
    <property type="project" value="UniProtKB-EC"/>
</dbReference>
<keyword evidence="3 4" id="KW-0456">Lyase</keyword>
<keyword evidence="5" id="KW-1185">Reference proteome</keyword>
<dbReference type="AlphaFoldDB" id="A0A063XX69"/>
<keyword evidence="4" id="KW-0670">Pyruvate</keyword>
<evidence type="ECO:0000313" key="4">
    <source>
        <dbReference type="EMBL" id="KDE38803.1"/>
    </source>
</evidence>
<organism evidence="4 5">
    <name type="scientific">Nitrincola lacisaponensis</name>
    <dbReference type="NCBI Taxonomy" id="267850"/>
    <lineage>
        <taxon>Bacteria</taxon>
        <taxon>Pseudomonadati</taxon>
        <taxon>Pseudomonadota</taxon>
        <taxon>Gammaproteobacteria</taxon>
        <taxon>Oceanospirillales</taxon>
        <taxon>Oceanospirillaceae</taxon>
        <taxon>Nitrincola</taxon>
    </lineage>
</organism>
<evidence type="ECO:0000256" key="2">
    <source>
        <dbReference type="ARBA" id="ARBA00022688"/>
    </source>
</evidence>
<evidence type="ECO:0000313" key="5">
    <source>
        <dbReference type="Proteomes" id="UP000027318"/>
    </source>
</evidence>
<dbReference type="PANTHER" id="PTHR38683:SF1">
    <property type="entry name" value="CHORISMATE PYRUVATE-LYASE"/>
    <property type="match status" value="1"/>
</dbReference>
<dbReference type="PATRIC" id="fig|267850.7.peg.2657"/>
<dbReference type="InterPro" id="IPR028978">
    <property type="entry name" value="Chorismate_lyase_/UTRA_dom_sf"/>
</dbReference>
<dbReference type="EMBL" id="JMSZ01000036">
    <property type="protein sequence ID" value="KDE38803.1"/>
    <property type="molecule type" value="Genomic_DNA"/>
</dbReference>
<keyword evidence="2" id="KW-0831">Ubiquinone biosynthesis</keyword>
<dbReference type="Proteomes" id="UP000027318">
    <property type="component" value="Unassembled WGS sequence"/>
</dbReference>
<dbReference type="PANTHER" id="PTHR38683">
    <property type="entry name" value="CHORISMATE PYRUVATE-LYASE"/>
    <property type="match status" value="1"/>
</dbReference>
<proteinExistence type="predicted"/>
<dbReference type="GO" id="GO:0005829">
    <property type="term" value="C:cytosol"/>
    <property type="evidence" value="ECO:0007669"/>
    <property type="project" value="TreeGrafter"/>
</dbReference>
<keyword evidence="1" id="KW-0963">Cytoplasm</keyword>
<dbReference type="GO" id="GO:0006744">
    <property type="term" value="P:ubiquinone biosynthetic process"/>
    <property type="evidence" value="ECO:0007669"/>
    <property type="project" value="UniProtKB-KW"/>
</dbReference>
<gene>
    <name evidence="4" type="ORF">ADINL_2704</name>
</gene>
<name>A0A063XX69_9GAMM</name>
<reference evidence="4 5" key="1">
    <citation type="journal article" date="2005" name="Int. J. Syst. Evol. Microbiol.">
        <title>Nitrincola lacisaponensis gen. nov., sp. nov., a novel alkaliphilic bacterium isolated from an alkaline, saline lake.</title>
        <authorList>
            <person name="Dimitriu P.A."/>
            <person name="Shukla S.K."/>
            <person name="Conradt J."/>
            <person name="Marquez M.C."/>
            <person name="Ventosa A."/>
            <person name="Maglia A."/>
            <person name="Peyton B.M."/>
            <person name="Pinkart H.C."/>
            <person name="Mormile M.R."/>
        </authorList>
    </citation>
    <scope>NUCLEOTIDE SEQUENCE [LARGE SCALE GENOMIC DNA]</scope>
    <source>
        <strain evidence="4 5">4CA</strain>
    </source>
</reference>
<comment type="caution">
    <text evidence="4">The sequence shown here is derived from an EMBL/GenBank/DDBJ whole genome shotgun (WGS) entry which is preliminary data.</text>
</comment>
<dbReference type="Pfam" id="PF04345">
    <property type="entry name" value="Chor_lyase"/>
    <property type="match status" value="1"/>
</dbReference>
<evidence type="ECO:0000256" key="1">
    <source>
        <dbReference type="ARBA" id="ARBA00022490"/>
    </source>
</evidence>
<dbReference type="STRING" id="267850.ADINL_2704"/>
<dbReference type="SUPFAM" id="SSF64288">
    <property type="entry name" value="Chorismate lyase-like"/>
    <property type="match status" value="1"/>
</dbReference>